<evidence type="ECO:0000256" key="2">
    <source>
        <dbReference type="SAM" id="MobiDB-lite"/>
    </source>
</evidence>
<dbReference type="InterPro" id="IPR011011">
    <property type="entry name" value="Znf_FYVE_PHD"/>
</dbReference>
<proteinExistence type="predicted"/>
<dbReference type="Pfam" id="PF03184">
    <property type="entry name" value="DDE_1"/>
    <property type="match status" value="1"/>
</dbReference>
<evidence type="ECO:0000313" key="4">
    <source>
        <dbReference type="EMBL" id="GFR88917.1"/>
    </source>
</evidence>
<feature type="compositionally biased region" description="Pro residues" evidence="2">
    <location>
        <begin position="343"/>
        <end position="356"/>
    </location>
</feature>
<name>A0AAV4GST3_9GAST</name>
<feature type="compositionally biased region" description="Low complexity" evidence="2">
    <location>
        <begin position="357"/>
        <end position="374"/>
    </location>
</feature>
<dbReference type="InterPro" id="IPR013083">
    <property type="entry name" value="Znf_RING/FYVE/PHD"/>
</dbReference>
<feature type="compositionally biased region" description="Low complexity" evidence="2">
    <location>
        <begin position="381"/>
        <end position="398"/>
    </location>
</feature>
<sequence length="939" mass="105173">MANSGFGLPKRMVMVKIADFCRSAKIPHPFKDGPAGERWYRGFKKRHPELTHRTPSKFCTNRGKAMQQEVIAEYFKVVAHHCTDVDASCMWNMDESGFQFEHATVQVICKKVTKSLNSRVSSSRENVTFIACGFFMPPMFIAKGKTVKSLNSFATTDAPPGSRWTWQTKAWMEDSLGVEWFTNVFLKFCGPQRPQILILDQHHSHEAYEFIEMARENQITVLALPPHTSQWLQPLDKGCFSSLSSSYRRICHEFMASVIFHVVNKSSFTRLFCQAWERSMTPSNVRVGFRITGLHPFNPAVIPEHAFSITSSATLPSPPPAPSATLPPPPTTAPSTFPTPASTLPPPASNLPPPASTLPSLSAPPSTLSASSSTLPPPASTLPSLSAPPSTLSLSPSLGIQRPTSTPKRAPIVHHRVLTSDEVFHHKKAEKEEKERKVKEVEEKKKAREEAKKKKAELPAGGPKPKRAKRAIAPKSKKSTSAVSRDKCVCFTSTPGEWVQCDLCDRWMHQMHHQMSQCIVHDWLCRLCPALEGVTSQRLKNRLQKTWAKAASLTDLHSLEQYISAELSRLGLNKLTLHNPDLFLLRHHQITNAVVVELETYRNHCKLKPTFTIDWLARLCPTQNLAVLSKGLKGIVKDYNLKLSNKARHPDDYTNFTSTPFPAIDTSAIPVPSTSAPGRPCGPSQQHFNILKQKCLDAEQELENCKEQNQLLTEELKKAKVSESSLATKNKNLVAKNSEILNERTQLLNKIQLLEEVNTNTKKSALYEKNRKLRRSVAELSRTENENSKKIESLREEKIKAQKVASRLKKEVSSLKKQVEERQSMSQFYEGDAENSRLFHDSVCNRFSSDMRKTILALQGEGNVAASKCSTVIKIVSTHLFKRKVTESVQTQTCLNIASEGQALSKFQMASEILHSKGVVLHSDATSRDKRKYLGQQVT</sequence>
<dbReference type="CDD" id="cd15489">
    <property type="entry name" value="PHD_SF"/>
    <property type="match status" value="1"/>
</dbReference>
<dbReference type="Gene3D" id="3.30.420.10">
    <property type="entry name" value="Ribonuclease H-like superfamily/Ribonuclease H"/>
    <property type="match status" value="1"/>
</dbReference>
<keyword evidence="5" id="KW-1185">Reference proteome</keyword>
<organism evidence="4 5">
    <name type="scientific">Elysia marginata</name>
    <dbReference type="NCBI Taxonomy" id="1093978"/>
    <lineage>
        <taxon>Eukaryota</taxon>
        <taxon>Metazoa</taxon>
        <taxon>Spiralia</taxon>
        <taxon>Lophotrochozoa</taxon>
        <taxon>Mollusca</taxon>
        <taxon>Gastropoda</taxon>
        <taxon>Heterobranchia</taxon>
        <taxon>Euthyneura</taxon>
        <taxon>Panpulmonata</taxon>
        <taxon>Sacoglossa</taxon>
        <taxon>Placobranchoidea</taxon>
        <taxon>Plakobranchidae</taxon>
        <taxon>Elysia</taxon>
    </lineage>
</organism>
<protein>
    <submittedName>
        <fullName evidence="4">Jerky protein</fullName>
    </submittedName>
</protein>
<feature type="compositionally biased region" description="Basic residues" evidence="2">
    <location>
        <begin position="464"/>
        <end position="478"/>
    </location>
</feature>
<dbReference type="SUPFAM" id="SSF57903">
    <property type="entry name" value="FYVE/PHD zinc finger"/>
    <property type="match status" value="1"/>
</dbReference>
<reference evidence="4 5" key="1">
    <citation type="journal article" date="2021" name="Elife">
        <title>Chloroplast acquisition without the gene transfer in kleptoplastic sea slugs, Plakobranchus ocellatus.</title>
        <authorList>
            <person name="Maeda T."/>
            <person name="Takahashi S."/>
            <person name="Yoshida T."/>
            <person name="Shimamura S."/>
            <person name="Takaki Y."/>
            <person name="Nagai Y."/>
            <person name="Toyoda A."/>
            <person name="Suzuki Y."/>
            <person name="Arimoto A."/>
            <person name="Ishii H."/>
            <person name="Satoh N."/>
            <person name="Nishiyama T."/>
            <person name="Hasebe M."/>
            <person name="Maruyama T."/>
            <person name="Minagawa J."/>
            <person name="Obokata J."/>
            <person name="Shigenobu S."/>
        </authorList>
    </citation>
    <scope>NUCLEOTIDE SEQUENCE [LARGE SCALE GENOMIC DNA]</scope>
</reference>
<evidence type="ECO:0000259" key="3">
    <source>
        <dbReference type="Pfam" id="PF03184"/>
    </source>
</evidence>
<dbReference type="AlphaFoldDB" id="A0AAV4GST3"/>
<evidence type="ECO:0000313" key="5">
    <source>
        <dbReference type="Proteomes" id="UP000762676"/>
    </source>
</evidence>
<dbReference type="GO" id="GO:0003677">
    <property type="term" value="F:DNA binding"/>
    <property type="evidence" value="ECO:0007669"/>
    <property type="project" value="TreeGrafter"/>
</dbReference>
<evidence type="ECO:0000256" key="1">
    <source>
        <dbReference type="SAM" id="Coils"/>
    </source>
</evidence>
<feature type="region of interest" description="Disordered" evidence="2">
    <location>
        <begin position="312"/>
        <end position="478"/>
    </location>
</feature>
<feature type="compositionally biased region" description="Pro residues" evidence="2">
    <location>
        <begin position="316"/>
        <end position="332"/>
    </location>
</feature>
<dbReference type="PANTHER" id="PTHR19303">
    <property type="entry name" value="TRANSPOSON"/>
    <property type="match status" value="1"/>
</dbReference>
<dbReference type="GO" id="GO:0005634">
    <property type="term" value="C:nucleus"/>
    <property type="evidence" value="ECO:0007669"/>
    <property type="project" value="TreeGrafter"/>
</dbReference>
<dbReference type="InterPro" id="IPR050863">
    <property type="entry name" value="CenT-Element_Derived"/>
</dbReference>
<dbReference type="EMBL" id="BMAT01012269">
    <property type="protein sequence ID" value="GFR88917.1"/>
    <property type="molecule type" value="Genomic_DNA"/>
</dbReference>
<comment type="caution">
    <text evidence="4">The sequence shown here is derived from an EMBL/GenBank/DDBJ whole genome shotgun (WGS) entry which is preliminary data.</text>
</comment>
<feature type="domain" description="DDE-1" evidence="3">
    <location>
        <begin position="134"/>
        <end position="289"/>
    </location>
</feature>
<keyword evidence="1" id="KW-0175">Coiled coil</keyword>
<dbReference type="InterPro" id="IPR036397">
    <property type="entry name" value="RNaseH_sf"/>
</dbReference>
<feature type="compositionally biased region" description="Basic and acidic residues" evidence="2">
    <location>
        <begin position="418"/>
        <end position="452"/>
    </location>
</feature>
<accession>A0AAV4GST3</accession>
<dbReference type="Gene3D" id="3.30.40.10">
    <property type="entry name" value="Zinc/RING finger domain, C3HC4 (zinc finger)"/>
    <property type="match status" value="1"/>
</dbReference>
<feature type="compositionally biased region" description="Low complexity" evidence="2">
    <location>
        <begin position="333"/>
        <end position="342"/>
    </location>
</feature>
<gene>
    <name evidence="4" type="ORF">ElyMa_006111200</name>
</gene>
<dbReference type="InterPro" id="IPR004875">
    <property type="entry name" value="DDE_SF_endonuclease_dom"/>
</dbReference>
<feature type="coiled-coil region" evidence="1">
    <location>
        <begin position="688"/>
        <end position="825"/>
    </location>
</feature>
<dbReference type="Proteomes" id="UP000762676">
    <property type="component" value="Unassembled WGS sequence"/>
</dbReference>